<dbReference type="PaxDb" id="121845-A0A3Q0IQY1"/>
<keyword evidence="9" id="KW-0729">SH3-binding</keyword>
<evidence type="ECO:0000259" key="14">
    <source>
        <dbReference type="PROSITE" id="PS51497"/>
    </source>
</evidence>
<dbReference type="InterPro" id="IPR040335">
    <property type="entry name" value="MVB12A"/>
</dbReference>
<accession>A0A3Q0IQY1</accession>
<dbReference type="KEGG" id="dci:103505665"/>
<dbReference type="STRING" id="121845.A0A3Q0IQY1"/>
<dbReference type="GO" id="GO:0031902">
    <property type="term" value="C:late endosome membrane"/>
    <property type="evidence" value="ECO:0007669"/>
    <property type="project" value="UniProtKB-SubCell"/>
</dbReference>
<dbReference type="InterPro" id="IPR018798">
    <property type="entry name" value="MVB12A/B"/>
</dbReference>
<dbReference type="Pfam" id="PF10240">
    <property type="entry name" value="DUF2464"/>
    <property type="match status" value="1"/>
</dbReference>
<dbReference type="Proteomes" id="UP000079169">
    <property type="component" value="Unplaced"/>
</dbReference>
<dbReference type="GO" id="GO:0000813">
    <property type="term" value="C:ESCRT I complex"/>
    <property type="evidence" value="ECO:0007669"/>
    <property type="project" value="InterPro"/>
</dbReference>
<dbReference type="Gene3D" id="2.100.10.50">
    <property type="match status" value="1"/>
</dbReference>
<feature type="domain" description="MABP" evidence="15">
    <location>
        <begin position="1"/>
        <end position="149"/>
    </location>
</feature>
<dbReference type="RefSeq" id="XP_026676750.1">
    <property type="nucleotide sequence ID" value="XM_026820949.1"/>
</dbReference>
<evidence type="ECO:0000256" key="3">
    <source>
        <dbReference type="ARBA" id="ARBA00010432"/>
    </source>
</evidence>
<dbReference type="FunFam" id="2.100.10.50:FF:000002">
    <property type="entry name" value="Multivesicular body subunit 12B"/>
    <property type="match status" value="1"/>
</dbReference>
<dbReference type="InterPro" id="IPR023340">
    <property type="entry name" value="UMA"/>
</dbReference>
<proteinExistence type="inferred from homology"/>
<keyword evidence="6" id="KW-0963">Cytoplasm</keyword>
<evidence type="ECO:0000256" key="2">
    <source>
        <dbReference type="ARBA" id="ARBA00004633"/>
    </source>
</evidence>
<protein>
    <recommendedName>
        <fullName evidence="4">Multivesicular body subunit 12A</fullName>
    </recommendedName>
    <alternativeName>
        <fullName evidence="12">ESCRT-I complex subunit MVB12A</fullName>
    </alternativeName>
    <alternativeName>
        <fullName evidence="11">Protein FAM125A</fullName>
    </alternativeName>
</protein>
<keyword evidence="10" id="KW-0472">Membrane</keyword>
<dbReference type="GO" id="GO:0017124">
    <property type="term" value="F:SH3 domain binding"/>
    <property type="evidence" value="ECO:0007669"/>
    <property type="project" value="UniProtKB-KW"/>
</dbReference>
<evidence type="ECO:0000256" key="10">
    <source>
        <dbReference type="ARBA" id="ARBA00023136"/>
    </source>
</evidence>
<keyword evidence="5" id="KW-0813">Transport</keyword>
<dbReference type="GO" id="GO:0005829">
    <property type="term" value="C:cytosol"/>
    <property type="evidence" value="ECO:0007669"/>
    <property type="project" value="TreeGrafter"/>
</dbReference>
<evidence type="ECO:0000313" key="17">
    <source>
        <dbReference type="RefSeq" id="XP_026676750.1"/>
    </source>
</evidence>
<evidence type="ECO:0000256" key="8">
    <source>
        <dbReference type="ARBA" id="ARBA00022927"/>
    </source>
</evidence>
<reference evidence="17" key="1">
    <citation type="submission" date="2025-08" db="UniProtKB">
        <authorList>
            <consortium name="RefSeq"/>
        </authorList>
    </citation>
    <scope>IDENTIFICATION</scope>
</reference>
<evidence type="ECO:0000256" key="1">
    <source>
        <dbReference type="ARBA" id="ARBA00004496"/>
    </source>
</evidence>
<keyword evidence="16" id="KW-1185">Reference proteome</keyword>
<dbReference type="PROSITE" id="PS51497">
    <property type="entry name" value="UMA"/>
    <property type="match status" value="1"/>
</dbReference>
<comment type="subcellular location">
    <subcellularLocation>
        <location evidence="1">Cytoplasm</location>
    </subcellularLocation>
    <subcellularLocation>
        <location evidence="2">Late endosome membrane</location>
        <topology evidence="2">Peripheral membrane protein</topology>
    </subcellularLocation>
</comment>
<comment type="similarity">
    <text evidence="3">Belongs to the MVB12 family.</text>
</comment>
<dbReference type="GO" id="GO:0042058">
    <property type="term" value="P:regulation of epidermal growth factor receptor signaling pathway"/>
    <property type="evidence" value="ECO:0007669"/>
    <property type="project" value="TreeGrafter"/>
</dbReference>
<evidence type="ECO:0000256" key="6">
    <source>
        <dbReference type="ARBA" id="ARBA00022490"/>
    </source>
</evidence>
<organism evidence="16 17">
    <name type="scientific">Diaphorina citri</name>
    <name type="common">Asian citrus psyllid</name>
    <dbReference type="NCBI Taxonomy" id="121845"/>
    <lineage>
        <taxon>Eukaryota</taxon>
        <taxon>Metazoa</taxon>
        <taxon>Ecdysozoa</taxon>
        <taxon>Arthropoda</taxon>
        <taxon>Hexapoda</taxon>
        <taxon>Insecta</taxon>
        <taxon>Pterygota</taxon>
        <taxon>Neoptera</taxon>
        <taxon>Paraneoptera</taxon>
        <taxon>Hemiptera</taxon>
        <taxon>Sternorrhyncha</taxon>
        <taxon>Psylloidea</taxon>
        <taxon>Psyllidae</taxon>
        <taxon>Diaphorininae</taxon>
        <taxon>Diaphorina</taxon>
    </lineage>
</organism>
<dbReference type="GO" id="GO:0019075">
    <property type="term" value="P:virus maturation"/>
    <property type="evidence" value="ECO:0007669"/>
    <property type="project" value="TreeGrafter"/>
</dbReference>
<evidence type="ECO:0000256" key="4">
    <source>
        <dbReference type="ARBA" id="ARBA00017653"/>
    </source>
</evidence>
<evidence type="ECO:0000256" key="5">
    <source>
        <dbReference type="ARBA" id="ARBA00022448"/>
    </source>
</evidence>
<dbReference type="GO" id="GO:0015031">
    <property type="term" value="P:protein transport"/>
    <property type="evidence" value="ECO:0007669"/>
    <property type="project" value="UniProtKB-KW"/>
</dbReference>
<dbReference type="GO" id="GO:0032510">
    <property type="term" value="P:endosome to lysosome transport via multivesicular body sorting pathway"/>
    <property type="evidence" value="ECO:0007669"/>
    <property type="project" value="TreeGrafter"/>
</dbReference>
<dbReference type="GO" id="GO:0046755">
    <property type="term" value="P:viral budding"/>
    <property type="evidence" value="ECO:0007669"/>
    <property type="project" value="TreeGrafter"/>
</dbReference>
<dbReference type="InterPro" id="IPR023341">
    <property type="entry name" value="MABP"/>
</dbReference>
<dbReference type="CTD" id="32791"/>
<dbReference type="PANTHER" id="PTHR31612">
    <property type="entry name" value="MULTIVESICULAR BODY SUBUNIT 12A"/>
    <property type="match status" value="1"/>
</dbReference>
<gene>
    <name evidence="17" type="primary">LOC103505665</name>
</gene>
<keyword evidence="7" id="KW-0967">Endosome</keyword>
<feature type="domain" description="UMA" evidence="14">
    <location>
        <begin position="199"/>
        <end position="247"/>
    </location>
</feature>
<keyword evidence="8" id="KW-0653">Protein transport</keyword>
<name>A0A3Q0IQY1_DIACI</name>
<comment type="function">
    <text evidence="13">Component of the ESCRT-I complex, a regulator of vesicular trafficking process. Required for the sorting of endocytic ubiquitinated cargos into multivesicular bodies.</text>
</comment>
<evidence type="ECO:0000256" key="9">
    <source>
        <dbReference type="ARBA" id="ARBA00023036"/>
    </source>
</evidence>
<evidence type="ECO:0000256" key="7">
    <source>
        <dbReference type="ARBA" id="ARBA00022753"/>
    </source>
</evidence>
<dbReference type="PROSITE" id="PS51498">
    <property type="entry name" value="MABP"/>
    <property type="match status" value="1"/>
</dbReference>
<dbReference type="GeneID" id="103505665"/>
<evidence type="ECO:0000256" key="12">
    <source>
        <dbReference type="ARBA" id="ARBA00033024"/>
    </source>
</evidence>
<dbReference type="AlphaFoldDB" id="A0A3Q0IQY1"/>
<dbReference type="PANTHER" id="PTHR31612:SF2">
    <property type="entry name" value="MULTIVESICULAR BODY SUBUNIT 12A"/>
    <property type="match status" value="1"/>
</dbReference>
<evidence type="ECO:0000256" key="13">
    <source>
        <dbReference type="ARBA" id="ARBA00053101"/>
    </source>
</evidence>
<dbReference type="GO" id="GO:0032801">
    <property type="term" value="P:receptor catabolic process"/>
    <property type="evidence" value="ECO:0007669"/>
    <property type="project" value="TreeGrafter"/>
</dbReference>
<sequence>MNEIDENDIHHQRTSNEESYVSKKIISKTVDQDTDADMWRESAFFLRKTRYLCVSKTESLFQIDYIVENICIINEKETPPDGFCLIARTLDSDQRAWRKRQICYRLSKRALAKSCITDIVFQSKSKKHLEGYVSAGDLNGLTLCYKQGANVNETPTDHLYPILELSPKISLIMLWIIEPNEWSHRTFRSIPTVPHTSGLHGVPFVLNPLINNSLDHVLKSVPHIKAKTAEEIEQEFSYDFKLEKSLTQIRCRCPHQPNRGAYEGPPKSGEFSYDFKLEKSLTQIKD</sequence>
<evidence type="ECO:0000259" key="15">
    <source>
        <dbReference type="PROSITE" id="PS51498"/>
    </source>
</evidence>
<evidence type="ECO:0000313" key="16">
    <source>
        <dbReference type="Proteomes" id="UP000079169"/>
    </source>
</evidence>
<evidence type="ECO:0000256" key="11">
    <source>
        <dbReference type="ARBA" id="ARBA00033002"/>
    </source>
</evidence>